<accession>A0A8E7EGX2</accession>
<dbReference type="GeneID" id="65566172"/>
<dbReference type="AlphaFoldDB" id="A0A8E7EGX2"/>
<dbReference type="EMBL" id="CP075546">
    <property type="protein sequence ID" value="QVV88317.1"/>
    <property type="molecule type" value="Genomic_DNA"/>
</dbReference>
<protein>
    <submittedName>
        <fullName evidence="2">VOC family protein</fullName>
    </submittedName>
</protein>
<evidence type="ECO:0000313" key="3">
    <source>
        <dbReference type="Proteomes" id="UP000680656"/>
    </source>
</evidence>
<dbReference type="SUPFAM" id="SSF54593">
    <property type="entry name" value="Glyoxalase/Bleomycin resistance protein/Dihydroxybiphenyl dioxygenase"/>
    <property type="match status" value="1"/>
</dbReference>
<reference evidence="2 3" key="1">
    <citation type="submission" date="2021-05" db="EMBL/GenBank/DDBJ databases">
        <title>A novel Methanospirillum isolate from a pyrite-forming mixed culture.</title>
        <authorList>
            <person name="Bunk B."/>
            <person name="Sproer C."/>
            <person name="Spring S."/>
            <person name="Pester M."/>
        </authorList>
    </citation>
    <scope>NUCLEOTIDE SEQUENCE [LARGE SCALE GENOMIC DNA]</scope>
    <source>
        <strain evidence="2 3">J.3.6.1-F.2.7.3</strain>
    </source>
</reference>
<name>A0A8E7EGX2_9EURY</name>
<keyword evidence="3" id="KW-1185">Reference proteome</keyword>
<proteinExistence type="predicted"/>
<sequence>MIRYQSVVLLCSDIAISKQFYQDLFQLEIELDIGGLVTFVGGISLWEKKDALYLLYPGSDTITNPEKPAQELYFETDEIVEFSTILQERKVPLLHQIQVTPWNQRTIRFFDPDGNLIEVGESMEHVVKNLGKEGLPPEKIAEKTWMPLEYIKMILQ</sequence>
<dbReference type="Gene3D" id="3.10.180.10">
    <property type="entry name" value="2,3-Dihydroxybiphenyl 1,2-Dioxygenase, domain 1"/>
    <property type="match status" value="1"/>
</dbReference>
<dbReference type="InterPro" id="IPR029068">
    <property type="entry name" value="Glyas_Bleomycin-R_OHBP_Dase"/>
</dbReference>
<dbReference type="PROSITE" id="PS51819">
    <property type="entry name" value="VOC"/>
    <property type="match status" value="1"/>
</dbReference>
<dbReference type="Pfam" id="PF12681">
    <property type="entry name" value="Glyoxalase_2"/>
    <property type="match status" value="1"/>
</dbReference>
<evidence type="ECO:0000313" key="2">
    <source>
        <dbReference type="EMBL" id="QVV88317.1"/>
    </source>
</evidence>
<feature type="domain" description="VOC" evidence="1">
    <location>
        <begin position="3"/>
        <end position="122"/>
    </location>
</feature>
<dbReference type="InterPro" id="IPR037523">
    <property type="entry name" value="VOC_core"/>
</dbReference>
<dbReference type="RefSeq" id="WP_214419132.1">
    <property type="nucleotide sequence ID" value="NZ_CP075546.1"/>
</dbReference>
<dbReference type="InterPro" id="IPR025870">
    <property type="entry name" value="Glyoxalase-like_dom"/>
</dbReference>
<evidence type="ECO:0000259" key="1">
    <source>
        <dbReference type="PROSITE" id="PS51819"/>
    </source>
</evidence>
<dbReference type="KEGG" id="mrtj:KHC33_13425"/>
<dbReference type="Proteomes" id="UP000680656">
    <property type="component" value="Chromosome"/>
</dbReference>
<organism evidence="2 3">
    <name type="scientific">Methanospirillum purgamenti</name>
    <dbReference type="NCBI Taxonomy" id="2834276"/>
    <lineage>
        <taxon>Archaea</taxon>
        <taxon>Methanobacteriati</taxon>
        <taxon>Methanobacteriota</taxon>
        <taxon>Stenosarchaea group</taxon>
        <taxon>Methanomicrobia</taxon>
        <taxon>Methanomicrobiales</taxon>
        <taxon>Methanospirillaceae</taxon>
        <taxon>Methanospirillum</taxon>
    </lineage>
</organism>
<gene>
    <name evidence="2" type="ORF">KHC33_13425</name>
</gene>